<accession>A0AAV5WVE4</accession>
<evidence type="ECO:0000313" key="2">
    <source>
        <dbReference type="EMBL" id="GMT36037.1"/>
    </source>
</evidence>
<feature type="region of interest" description="Disordered" evidence="1">
    <location>
        <begin position="320"/>
        <end position="415"/>
    </location>
</feature>
<name>A0AAV5WVE4_9BILA</name>
<evidence type="ECO:0000256" key="1">
    <source>
        <dbReference type="SAM" id="MobiDB-lite"/>
    </source>
</evidence>
<dbReference type="InterPro" id="IPR011993">
    <property type="entry name" value="PH-like_dom_sf"/>
</dbReference>
<dbReference type="EMBL" id="BTSY01000007">
    <property type="protein sequence ID" value="GMT36037.1"/>
    <property type="molecule type" value="Genomic_DNA"/>
</dbReference>
<organism evidence="2 3">
    <name type="scientific">Pristionchus fissidentatus</name>
    <dbReference type="NCBI Taxonomy" id="1538716"/>
    <lineage>
        <taxon>Eukaryota</taxon>
        <taxon>Metazoa</taxon>
        <taxon>Ecdysozoa</taxon>
        <taxon>Nematoda</taxon>
        <taxon>Chromadorea</taxon>
        <taxon>Rhabditida</taxon>
        <taxon>Rhabditina</taxon>
        <taxon>Diplogasteromorpha</taxon>
        <taxon>Diplogasteroidea</taxon>
        <taxon>Neodiplogasteridae</taxon>
        <taxon>Pristionchus</taxon>
    </lineage>
</organism>
<feature type="non-terminal residue" evidence="2">
    <location>
        <position position="481"/>
    </location>
</feature>
<comment type="caution">
    <text evidence="2">The sequence shown here is derived from an EMBL/GenBank/DDBJ whole genome shotgun (WGS) entry which is preliminary data.</text>
</comment>
<dbReference type="Proteomes" id="UP001432322">
    <property type="component" value="Unassembled WGS sequence"/>
</dbReference>
<evidence type="ECO:0000313" key="3">
    <source>
        <dbReference type="Proteomes" id="UP001432322"/>
    </source>
</evidence>
<keyword evidence="3" id="KW-1185">Reference proteome</keyword>
<dbReference type="Gene3D" id="2.30.29.30">
    <property type="entry name" value="Pleckstrin-homology domain (PH domain)/Phosphotyrosine-binding domain (PTB)"/>
    <property type="match status" value="1"/>
</dbReference>
<dbReference type="AlphaFoldDB" id="A0AAV5WVE4"/>
<feature type="compositionally biased region" description="Basic and acidic residues" evidence="1">
    <location>
        <begin position="334"/>
        <end position="346"/>
    </location>
</feature>
<sequence length="481" mass="54666">MREVVDLNTNGLSIESNGKLLRGRSWASRYFVCKKQSDLSSPLFIIYKNASRRRTSHYKYQVSLQSYVGIESSFELHKQSHTLAVLTKDQVLILAFSEVKNVIIWESWIRNACGQSQCFFMQLLSAPKGSRAANCKEVRLHLHNSHLSIVHGRPQEIVLCVSLCEIRIFSRTPLKFAFATSPSESPSNCYSLKCARLDIFYKLLEKAMSRSGLQLYLNRTAGTEGEWIGKRIQDEEILKKKIASRTHSESFNAVYNAKPNGNMSSLYFDKEKSQSGNFYGSVLPAVDKMCRTMSLASYKAFQEMPRFVVLNRGISRGSSFRSNAEEEVDYSNKSPDRHHYESHDEASSVTSNSHYANLSRNDNSKKTALIRSRSKMSLASDLSGPMENQREGRRRSDNSVSSNTHSSFIKRRNNLSKQRSMMEFTDRGDDLMERYENWKKAKMFISSFKPRTTVSQSDLAKSSSTGALTVAASVLHKRSEQ</sequence>
<gene>
    <name evidence="2" type="ORF">PFISCL1PPCAC_27334</name>
</gene>
<dbReference type="GO" id="GO:0019901">
    <property type="term" value="F:protein kinase binding"/>
    <property type="evidence" value="ECO:0007669"/>
    <property type="project" value="InterPro"/>
</dbReference>
<feature type="compositionally biased region" description="Low complexity" evidence="1">
    <location>
        <begin position="398"/>
        <end position="407"/>
    </location>
</feature>
<feature type="compositionally biased region" description="Polar residues" evidence="1">
    <location>
        <begin position="347"/>
        <end position="361"/>
    </location>
</feature>
<dbReference type="GO" id="GO:0007528">
    <property type="term" value="P:neuromuscular junction development"/>
    <property type="evidence" value="ECO:0007669"/>
    <property type="project" value="TreeGrafter"/>
</dbReference>
<evidence type="ECO:0008006" key="4">
    <source>
        <dbReference type="Google" id="ProtNLM"/>
    </source>
</evidence>
<feature type="compositionally biased region" description="Basic and acidic residues" evidence="1">
    <location>
        <begin position="388"/>
        <end position="397"/>
    </location>
</feature>
<reference evidence="2" key="1">
    <citation type="submission" date="2023-10" db="EMBL/GenBank/DDBJ databases">
        <title>Genome assembly of Pristionchus species.</title>
        <authorList>
            <person name="Yoshida K."/>
            <person name="Sommer R.J."/>
        </authorList>
    </citation>
    <scope>NUCLEOTIDE SEQUENCE</scope>
    <source>
        <strain evidence="2">RS5133</strain>
    </source>
</reference>
<proteinExistence type="predicted"/>
<dbReference type="PANTHER" id="PTHR21636:SF2">
    <property type="entry name" value="PROTEIN DOK-7"/>
    <property type="match status" value="1"/>
</dbReference>
<dbReference type="InterPro" id="IPR037746">
    <property type="entry name" value="Dok-7"/>
</dbReference>
<dbReference type="PANTHER" id="PTHR21636">
    <property type="entry name" value="PROTEIN DOK-7"/>
    <property type="match status" value="1"/>
</dbReference>
<protein>
    <recommendedName>
        <fullName evidence="4">PH domain-containing protein</fullName>
    </recommendedName>
</protein>
<dbReference type="SUPFAM" id="SSF50729">
    <property type="entry name" value="PH domain-like"/>
    <property type="match status" value="1"/>
</dbReference>